<reference evidence="1 2" key="1">
    <citation type="submission" date="2015-11" db="EMBL/GenBank/DDBJ databases">
        <title>Exploring the genomic traits of fungus-feeding bacterial genus Collimonas.</title>
        <authorList>
            <person name="Song C."/>
            <person name="Schmidt R."/>
            <person name="de Jager V."/>
            <person name="Krzyzanowska D."/>
            <person name="Jongedijk E."/>
            <person name="Cankar K."/>
            <person name="Beekwilder J."/>
            <person name="van Veen A."/>
            <person name="de Boer W."/>
            <person name="van Veen J.A."/>
            <person name="Garbeva P."/>
        </authorList>
    </citation>
    <scope>NUCLEOTIDE SEQUENCE [LARGE SCALE GENOMIC DNA]</scope>
    <source>
        <strain evidence="1 2">Ter291</strain>
    </source>
</reference>
<dbReference type="Proteomes" id="UP000074914">
    <property type="component" value="Chromosome"/>
</dbReference>
<gene>
    <name evidence="1" type="ORF">CPter291_3069</name>
</gene>
<name>A0ABM5Z8S3_9BURK</name>
<evidence type="ECO:0000313" key="1">
    <source>
        <dbReference type="EMBL" id="AMP15306.1"/>
    </source>
</evidence>
<keyword evidence="2" id="KW-1185">Reference proteome</keyword>
<dbReference type="EMBL" id="CP013236">
    <property type="protein sequence ID" value="AMP15306.1"/>
    <property type="molecule type" value="Genomic_DNA"/>
</dbReference>
<organism evidence="1 2">
    <name type="scientific">Collimonas pratensis</name>
    <dbReference type="NCBI Taxonomy" id="279113"/>
    <lineage>
        <taxon>Bacteria</taxon>
        <taxon>Pseudomonadati</taxon>
        <taxon>Pseudomonadota</taxon>
        <taxon>Betaproteobacteria</taxon>
        <taxon>Burkholderiales</taxon>
        <taxon>Oxalobacteraceae</taxon>
        <taxon>Collimonas</taxon>
    </lineage>
</organism>
<sequence length="50" mass="5939">MLPACRVYDQFHSSGKKIRQKHDATRWPARLRRHSFTHLANEDIATLLQH</sequence>
<proteinExistence type="predicted"/>
<accession>A0ABM5Z8S3</accession>
<evidence type="ECO:0000313" key="2">
    <source>
        <dbReference type="Proteomes" id="UP000074914"/>
    </source>
</evidence>
<protein>
    <submittedName>
        <fullName evidence="1">Uncharacterized protein</fullName>
    </submittedName>
</protein>